<dbReference type="PANTHER" id="PTHR43280">
    <property type="entry name" value="ARAC-FAMILY TRANSCRIPTIONAL REGULATOR"/>
    <property type="match status" value="1"/>
</dbReference>
<name>A0A7X0DE88_9HYPH</name>
<sequence>MRASSTGSVVPRPAAPSDPIEARLFQGGLAGMEWTFRGRRSHVFVLQAGSGSLTFAEQDVVVAGPAIVWIPADANGSILFEAGAEGGTLAIPDVLLGSAMPVGAIFSQVRDAITRPILGARLATADARQLLSTIAAIDQELRLDVPGAQEAVRHHLALLLLQVWRLSKPSTEQAQPSPRMILRGFVHLVELHAREHWSLAEYANTLGVTADRLNTAVRRATGRTPMELIHSRLVAEAAMLLDGSAMQIAEIANVLGFKDPAYFSRFFKRVAGHSPKAHRQDAAMKRTAQETNFAAWP</sequence>
<dbReference type="Pfam" id="PF12833">
    <property type="entry name" value="HTH_18"/>
    <property type="match status" value="1"/>
</dbReference>
<accession>A0A7X0DE88</accession>
<keyword evidence="6" id="KW-1185">Reference proteome</keyword>
<gene>
    <name evidence="5" type="ORF">HNQ75_003731</name>
</gene>
<dbReference type="InterPro" id="IPR018060">
    <property type="entry name" value="HTH_AraC"/>
</dbReference>
<evidence type="ECO:0000259" key="4">
    <source>
        <dbReference type="PROSITE" id="PS01124"/>
    </source>
</evidence>
<evidence type="ECO:0000313" key="5">
    <source>
        <dbReference type="EMBL" id="MBB6181743.1"/>
    </source>
</evidence>
<evidence type="ECO:0000256" key="2">
    <source>
        <dbReference type="ARBA" id="ARBA00023125"/>
    </source>
</evidence>
<proteinExistence type="predicted"/>
<protein>
    <submittedName>
        <fullName evidence="5">AraC family transcriptional activator of pobA</fullName>
    </submittedName>
</protein>
<dbReference type="PROSITE" id="PS01124">
    <property type="entry name" value="HTH_ARAC_FAMILY_2"/>
    <property type="match status" value="1"/>
</dbReference>
<dbReference type="GO" id="GO:0043565">
    <property type="term" value="F:sequence-specific DNA binding"/>
    <property type="evidence" value="ECO:0007669"/>
    <property type="project" value="InterPro"/>
</dbReference>
<evidence type="ECO:0000256" key="3">
    <source>
        <dbReference type="ARBA" id="ARBA00023163"/>
    </source>
</evidence>
<evidence type="ECO:0000256" key="1">
    <source>
        <dbReference type="ARBA" id="ARBA00023015"/>
    </source>
</evidence>
<dbReference type="PANTHER" id="PTHR43280:SF32">
    <property type="entry name" value="TRANSCRIPTIONAL REGULATORY PROTEIN"/>
    <property type="match status" value="1"/>
</dbReference>
<dbReference type="RefSeq" id="WP_172977853.1">
    <property type="nucleotide sequence ID" value="NZ_JACHEJ010000012.1"/>
</dbReference>
<dbReference type="GO" id="GO:0003700">
    <property type="term" value="F:DNA-binding transcription factor activity"/>
    <property type="evidence" value="ECO:0007669"/>
    <property type="project" value="InterPro"/>
</dbReference>
<dbReference type="Proteomes" id="UP000535501">
    <property type="component" value="Unassembled WGS sequence"/>
</dbReference>
<dbReference type="SUPFAM" id="SSF46689">
    <property type="entry name" value="Homeodomain-like"/>
    <property type="match status" value="1"/>
</dbReference>
<dbReference type="PRINTS" id="PR00032">
    <property type="entry name" value="HTHARAC"/>
</dbReference>
<keyword evidence="2" id="KW-0238">DNA-binding</keyword>
<dbReference type="EMBL" id="JACHEJ010000012">
    <property type="protein sequence ID" value="MBB6181743.1"/>
    <property type="molecule type" value="Genomic_DNA"/>
</dbReference>
<dbReference type="InterPro" id="IPR020449">
    <property type="entry name" value="Tscrpt_reg_AraC-type_HTH"/>
</dbReference>
<organism evidence="5 6">
    <name type="scientific">Pseudorhizobium flavum</name>
    <dbReference type="NCBI Taxonomy" id="1335061"/>
    <lineage>
        <taxon>Bacteria</taxon>
        <taxon>Pseudomonadati</taxon>
        <taxon>Pseudomonadota</taxon>
        <taxon>Alphaproteobacteria</taxon>
        <taxon>Hyphomicrobiales</taxon>
        <taxon>Rhizobiaceae</taxon>
        <taxon>Rhizobium/Agrobacterium group</taxon>
        <taxon>Pseudorhizobium</taxon>
    </lineage>
</organism>
<reference evidence="5 6" key="1">
    <citation type="submission" date="2020-08" db="EMBL/GenBank/DDBJ databases">
        <title>Genomic Encyclopedia of Type Strains, Phase IV (KMG-IV): sequencing the most valuable type-strain genomes for metagenomic binning, comparative biology and taxonomic classification.</title>
        <authorList>
            <person name="Goeker M."/>
        </authorList>
    </citation>
    <scope>NUCLEOTIDE SEQUENCE [LARGE SCALE GENOMIC DNA]</scope>
    <source>
        <strain evidence="5 6">DSM 102134</strain>
    </source>
</reference>
<keyword evidence="1" id="KW-0805">Transcription regulation</keyword>
<dbReference type="InterPro" id="IPR009057">
    <property type="entry name" value="Homeodomain-like_sf"/>
</dbReference>
<evidence type="ECO:0000313" key="6">
    <source>
        <dbReference type="Proteomes" id="UP000535501"/>
    </source>
</evidence>
<feature type="domain" description="HTH araC/xylS-type" evidence="4">
    <location>
        <begin position="183"/>
        <end position="281"/>
    </location>
</feature>
<comment type="caution">
    <text evidence="5">The sequence shown here is derived from an EMBL/GenBank/DDBJ whole genome shotgun (WGS) entry which is preliminary data.</text>
</comment>
<dbReference type="SMART" id="SM00342">
    <property type="entry name" value="HTH_ARAC"/>
    <property type="match status" value="1"/>
</dbReference>
<keyword evidence="3" id="KW-0804">Transcription</keyword>
<dbReference type="AlphaFoldDB" id="A0A7X0DE88"/>
<dbReference type="Gene3D" id="1.10.10.60">
    <property type="entry name" value="Homeodomain-like"/>
    <property type="match status" value="1"/>
</dbReference>